<feature type="signal peptide" evidence="2">
    <location>
        <begin position="1"/>
        <end position="27"/>
    </location>
</feature>
<reference evidence="5 6" key="1">
    <citation type="journal article" date="2019" name="Emerg. Microbes Infect.">
        <title>Comprehensive subspecies identification of 175 nontuberculous mycobacteria species based on 7547 genomic profiles.</title>
        <authorList>
            <person name="Matsumoto Y."/>
            <person name="Kinjo T."/>
            <person name="Motooka D."/>
            <person name="Nabeya D."/>
            <person name="Jung N."/>
            <person name="Uechi K."/>
            <person name="Horii T."/>
            <person name="Iida T."/>
            <person name="Fujita J."/>
            <person name="Nakamura S."/>
        </authorList>
    </citation>
    <scope>NUCLEOTIDE SEQUENCE [LARGE SCALE GENOMIC DNA]</scope>
    <source>
        <strain evidence="5 6">JCM 30275</strain>
    </source>
</reference>
<accession>A0A6N4WIX4</accession>
<feature type="domain" description="DUF1254" evidence="4">
    <location>
        <begin position="93"/>
        <end position="224"/>
    </location>
</feature>
<feature type="domain" description="DUF1214" evidence="3">
    <location>
        <begin position="363"/>
        <end position="473"/>
    </location>
</feature>
<organism evidence="5 6">
    <name type="scientific">Mycolicibacterium anyangense</name>
    <dbReference type="NCBI Taxonomy" id="1431246"/>
    <lineage>
        <taxon>Bacteria</taxon>
        <taxon>Bacillati</taxon>
        <taxon>Actinomycetota</taxon>
        <taxon>Actinomycetes</taxon>
        <taxon>Mycobacteriales</taxon>
        <taxon>Mycobacteriaceae</taxon>
        <taxon>Mycolicibacterium</taxon>
    </lineage>
</organism>
<dbReference type="KEGG" id="many:MANY_53510"/>
<dbReference type="InterPro" id="IPR010679">
    <property type="entry name" value="DUF1254"/>
</dbReference>
<evidence type="ECO:0000256" key="1">
    <source>
        <dbReference type="SAM" id="MobiDB-lite"/>
    </source>
</evidence>
<dbReference type="EMBL" id="AP022620">
    <property type="protein sequence ID" value="BBZ80014.1"/>
    <property type="molecule type" value="Genomic_DNA"/>
</dbReference>
<dbReference type="InterPro" id="IPR037049">
    <property type="entry name" value="DUF1214_C_sf"/>
</dbReference>
<evidence type="ECO:0000256" key="2">
    <source>
        <dbReference type="SAM" id="SignalP"/>
    </source>
</evidence>
<keyword evidence="6" id="KW-1185">Reference proteome</keyword>
<dbReference type="Pfam" id="PF06742">
    <property type="entry name" value="DUF1214"/>
    <property type="match status" value="1"/>
</dbReference>
<feature type="region of interest" description="Disordered" evidence="1">
    <location>
        <begin position="31"/>
        <end position="51"/>
    </location>
</feature>
<dbReference type="SUPFAM" id="SSF160935">
    <property type="entry name" value="VPA0735-like"/>
    <property type="match status" value="1"/>
</dbReference>
<dbReference type="Gene3D" id="2.60.40.1610">
    <property type="entry name" value="Domain of unknown function DUF1254"/>
    <property type="match status" value="1"/>
</dbReference>
<evidence type="ECO:0000313" key="5">
    <source>
        <dbReference type="EMBL" id="BBZ80014.1"/>
    </source>
</evidence>
<dbReference type="Proteomes" id="UP000467249">
    <property type="component" value="Chromosome"/>
</dbReference>
<sequence length="489" mass="53179">MPITHPGAVKPHAVLACLLLIAMTAGCSGTSKTPSATSAPPSSTEAKGTVTEEQARAIAKEAYIYGFPMVDSNRVQYSYFVDSHSPEYKGDWNVVHSIARVFTPADTAIQTPNSDTPYSMLGADLRTEPLVLTIPPIEQDRYFSVQFVDGYTYNFAYVGSRTTGNSGGKYLLAGPGWKGDKPEGINEVIRADTDIVLAIYRTQLFNPEDLDNVKNIQAGYTAQPLSAFLNQPAPAAAPPIDFPAPLSPDEQKTSPKFFNLLNFALRFAPVLPSEKDLRDKFATIGIGPDGTFNYDSLSPELQKAVTDGMADAWAELNTFKKDKLDTGQVTSGDLFGTKEQLNGNYLYRMAGAVLGIFGNSKAEAMYPVYATDSDGQPLSGANNYTLTFPAGQLPPVNAFWSLTMYKQPESLLVENPINRYLINSPMLPNLIKNPDGSLTLYLQNQSPGPEKEANWLPAPPGPFSAILRLYWPKPDALNGSWQAPKLVKA</sequence>
<feature type="chain" id="PRO_5039585024" description="Cell envelope protein" evidence="2">
    <location>
        <begin position="28"/>
        <end position="489"/>
    </location>
</feature>
<keyword evidence="2" id="KW-0732">Signal</keyword>
<dbReference type="InterPro" id="IPR010621">
    <property type="entry name" value="DUF1214"/>
</dbReference>
<evidence type="ECO:0000259" key="4">
    <source>
        <dbReference type="Pfam" id="PF06863"/>
    </source>
</evidence>
<dbReference type="Gene3D" id="2.60.120.600">
    <property type="entry name" value="Domain of unknown function DUF1214, C-terminal domain"/>
    <property type="match status" value="1"/>
</dbReference>
<gene>
    <name evidence="5" type="ORF">MANY_53510</name>
</gene>
<evidence type="ECO:0008006" key="7">
    <source>
        <dbReference type="Google" id="ProtNLM"/>
    </source>
</evidence>
<name>A0A6N4WIX4_9MYCO</name>
<dbReference type="InterPro" id="IPR037050">
    <property type="entry name" value="DUF1254_sf"/>
</dbReference>
<dbReference type="Pfam" id="PF06863">
    <property type="entry name" value="DUF1254"/>
    <property type="match status" value="1"/>
</dbReference>
<evidence type="ECO:0000259" key="3">
    <source>
        <dbReference type="Pfam" id="PF06742"/>
    </source>
</evidence>
<dbReference type="PANTHER" id="PTHR36509:SF2">
    <property type="entry name" value="BLL3101 PROTEIN"/>
    <property type="match status" value="1"/>
</dbReference>
<evidence type="ECO:0000313" key="6">
    <source>
        <dbReference type="Proteomes" id="UP000467249"/>
    </source>
</evidence>
<dbReference type="PANTHER" id="PTHR36509">
    <property type="entry name" value="BLL3101 PROTEIN"/>
    <property type="match status" value="1"/>
</dbReference>
<protein>
    <recommendedName>
        <fullName evidence="7">Cell envelope protein</fullName>
    </recommendedName>
</protein>
<feature type="compositionally biased region" description="Low complexity" evidence="1">
    <location>
        <begin position="31"/>
        <end position="46"/>
    </location>
</feature>
<proteinExistence type="predicted"/>
<dbReference type="AlphaFoldDB" id="A0A6N4WIX4"/>